<dbReference type="Gene3D" id="3.40.50.10400">
    <property type="entry name" value="Hypothetical protein PA1492"/>
    <property type="match status" value="1"/>
</dbReference>
<dbReference type="Proteomes" id="UP000177458">
    <property type="component" value="Unassembled WGS sequence"/>
</dbReference>
<proteinExistence type="predicted"/>
<organism evidence="1 2">
    <name type="scientific">candidate division WWE3 bacterium RIFCSPLOWO2_01_FULL_37_15</name>
    <dbReference type="NCBI Taxonomy" id="1802622"/>
    <lineage>
        <taxon>Bacteria</taxon>
        <taxon>Katanobacteria</taxon>
    </lineage>
</organism>
<gene>
    <name evidence="1" type="ORF">A3A69_01800</name>
</gene>
<evidence type="ECO:0000313" key="1">
    <source>
        <dbReference type="EMBL" id="OGC48983.1"/>
    </source>
</evidence>
<sequence>MRKAISTAVKKATSLDDVKYSLFDVFKDFRKQGFDRIGYVSGTITSDDEANIPKNIERLTKFTDHVRAIYIFPIFSATDVFDEILFSRLFAAGFRNKDWMVFWKEVLGAKEKFVTDIFMTPKWEKSRGATDEHKTAKKMKITINYIEYEV</sequence>
<dbReference type="Pfam" id="PF14359">
    <property type="entry name" value="DUF4406"/>
    <property type="match status" value="1"/>
</dbReference>
<accession>A0A1F4UXN4</accession>
<reference evidence="1 2" key="1">
    <citation type="journal article" date="2016" name="Nat. Commun.">
        <title>Thousands of microbial genomes shed light on interconnected biogeochemical processes in an aquifer system.</title>
        <authorList>
            <person name="Anantharaman K."/>
            <person name="Brown C.T."/>
            <person name="Hug L.A."/>
            <person name="Sharon I."/>
            <person name="Castelle C.J."/>
            <person name="Probst A.J."/>
            <person name="Thomas B.C."/>
            <person name="Singh A."/>
            <person name="Wilkins M.J."/>
            <person name="Karaoz U."/>
            <person name="Brodie E.L."/>
            <person name="Williams K.H."/>
            <person name="Hubbard S.S."/>
            <person name="Banfield J.F."/>
        </authorList>
    </citation>
    <scope>NUCLEOTIDE SEQUENCE [LARGE SCALE GENOMIC DNA]</scope>
</reference>
<name>A0A1F4UXN4_UNCKA</name>
<dbReference type="AlphaFoldDB" id="A0A1F4UXN4"/>
<dbReference type="EMBL" id="MEVF01000029">
    <property type="protein sequence ID" value="OGC48983.1"/>
    <property type="molecule type" value="Genomic_DNA"/>
</dbReference>
<dbReference type="InterPro" id="IPR025518">
    <property type="entry name" value="DUF4406"/>
</dbReference>
<dbReference type="SUPFAM" id="SSF52309">
    <property type="entry name" value="N-(deoxy)ribosyltransferase-like"/>
    <property type="match status" value="1"/>
</dbReference>
<protein>
    <submittedName>
        <fullName evidence="1">Uncharacterized protein</fullName>
    </submittedName>
</protein>
<evidence type="ECO:0000313" key="2">
    <source>
        <dbReference type="Proteomes" id="UP000177458"/>
    </source>
</evidence>
<comment type="caution">
    <text evidence="1">The sequence shown here is derived from an EMBL/GenBank/DDBJ whole genome shotgun (WGS) entry which is preliminary data.</text>
</comment>